<evidence type="ECO:0000313" key="1">
    <source>
        <dbReference type="EMBL" id="CEM55652.1"/>
    </source>
</evidence>
<organism evidence="1">
    <name type="scientific">Chromera velia CCMP2878</name>
    <dbReference type="NCBI Taxonomy" id="1169474"/>
    <lineage>
        <taxon>Eukaryota</taxon>
        <taxon>Sar</taxon>
        <taxon>Alveolata</taxon>
        <taxon>Colpodellida</taxon>
        <taxon>Chromeraceae</taxon>
        <taxon>Chromera</taxon>
    </lineage>
</organism>
<name>A0A0G4IEW0_9ALVE</name>
<reference evidence="1" key="1">
    <citation type="submission" date="2014-11" db="EMBL/GenBank/DDBJ databases">
        <authorList>
            <person name="Otto D Thomas"/>
            <person name="Naeem Raeece"/>
        </authorList>
    </citation>
    <scope>NUCLEOTIDE SEQUENCE</scope>
</reference>
<dbReference type="AlphaFoldDB" id="A0A0G4IEW0"/>
<dbReference type="PhylomeDB" id="A0A0G4IEW0"/>
<accession>A0A0G4IEW0</accession>
<dbReference type="VEuPathDB" id="CryptoDB:Cvel_13729"/>
<protein>
    <submittedName>
        <fullName evidence="1">Uncharacterized protein</fullName>
    </submittedName>
</protein>
<gene>
    <name evidence="1" type="ORF">Cvel_13729</name>
</gene>
<proteinExistence type="predicted"/>
<sequence length="129" mass="12805">MGGKSTGAKIVGGGAFTITVVNDTSSGSAEGRDSVNMDAVETTVRIAVVVKFVNTDGEDSVVRSVEGTAYVRMGANDKTVGNVGGAAFVNTEKGAATAGSAGAARSVNTVESVTRALNVKGVEFASTSV</sequence>
<dbReference type="EMBL" id="CDMZ01005897">
    <property type="protein sequence ID" value="CEM55652.1"/>
    <property type="molecule type" value="Genomic_DNA"/>
</dbReference>